<feature type="signal peptide" evidence="2">
    <location>
        <begin position="1"/>
        <end position="17"/>
    </location>
</feature>
<evidence type="ECO:0000256" key="1">
    <source>
        <dbReference type="SAM" id="MobiDB-lite"/>
    </source>
</evidence>
<dbReference type="EMBL" id="BQNB010010198">
    <property type="protein sequence ID" value="GJS74003.1"/>
    <property type="molecule type" value="Genomic_DNA"/>
</dbReference>
<reference evidence="3" key="2">
    <citation type="submission" date="2022-01" db="EMBL/GenBank/DDBJ databases">
        <authorList>
            <person name="Yamashiro T."/>
            <person name="Shiraishi A."/>
            <person name="Satake H."/>
            <person name="Nakayama K."/>
        </authorList>
    </citation>
    <scope>NUCLEOTIDE SEQUENCE</scope>
</reference>
<feature type="compositionally biased region" description="Basic and acidic residues" evidence="1">
    <location>
        <begin position="36"/>
        <end position="45"/>
    </location>
</feature>
<feature type="chain" id="PRO_5046769963" description="DUF4283 domain-containing protein" evidence="2">
    <location>
        <begin position="18"/>
        <end position="315"/>
    </location>
</feature>
<evidence type="ECO:0000313" key="4">
    <source>
        <dbReference type="Proteomes" id="UP001151760"/>
    </source>
</evidence>
<evidence type="ECO:0000313" key="3">
    <source>
        <dbReference type="EMBL" id="GJS74003.1"/>
    </source>
</evidence>
<keyword evidence="2" id="KW-0732">Signal</keyword>
<evidence type="ECO:0008006" key="5">
    <source>
        <dbReference type="Google" id="ProtNLM"/>
    </source>
</evidence>
<dbReference type="Proteomes" id="UP001151760">
    <property type="component" value="Unassembled WGS sequence"/>
</dbReference>
<protein>
    <recommendedName>
        <fullName evidence="5">DUF4283 domain-containing protein</fullName>
    </recommendedName>
</protein>
<name>A0ABQ4YA51_9ASTR</name>
<gene>
    <name evidence="3" type="ORF">Tco_0706844</name>
</gene>
<sequence length="315" mass="34486">MHHYLTRLRLGLPLALSFPRLNCLLEFSSVKGRGRGKGDKEKITTSDDDPAKDEDGVNKVTNNCSLLNVNLDQNISPSVDMFEASYRNSNRVTKGDDVNSNANVEPTASASRLSASVLFATLLKGYTNPKSVNFRALITPTGNGADVVVSLESIRVDSDVNLLKEDVGNVLVWVKLHDVRMTAFSEDGLSVIVTKLGTPFMFDSYTYDMCMQSLGRSSYARVMIELRADVELKDTIVVFGHVLNECPNKIVLDVVKNLNNPRQATRGFPVGPKGNMDNDSKVEVVFDETVNLMASTSFKCGSDRGHGTNSLLENG</sequence>
<evidence type="ECO:0000256" key="2">
    <source>
        <dbReference type="SAM" id="SignalP"/>
    </source>
</evidence>
<accession>A0ABQ4YA51</accession>
<keyword evidence="4" id="KW-1185">Reference proteome</keyword>
<reference evidence="3" key="1">
    <citation type="journal article" date="2022" name="Int. J. Mol. Sci.">
        <title>Draft Genome of Tanacetum Coccineum: Genomic Comparison of Closely Related Tanacetum-Family Plants.</title>
        <authorList>
            <person name="Yamashiro T."/>
            <person name="Shiraishi A."/>
            <person name="Nakayama K."/>
            <person name="Satake H."/>
        </authorList>
    </citation>
    <scope>NUCLEOTIDE SEQUENCE</scope>
</reference>
<comment type="caution">
    <text evidence="3">The sequence shown here is derived from an EMBL/GenBank/DDBJ whole genome shotgun (WGS) entry which is preliminary data.</text>
</comment>
<organism evidence="3 4">
    <name type="scientific">Tanacetum coccineum</name>
    <dbReference type="NCBI Taxonomy" id="301880"/>
    <lineage>
        <taxon>Eukaryota</taxon>
        <taxon>Viridiplantae</taxon>
        <taxon>Streptophyta</taxon>
        <taxon>Embryophyta</taxon>
        <taxon>Tracheophyta</taxon>
        <taxon>Spermatophyta</taxon>
        <taxon>Magnoliopsida</taxon>
        <taxon>eudicotyledons</taxon>
        <taxon>Gunneridae</taxon>
        <taxon>Pentapetalae</taxon>
        <taxon>asterids</taxon>
        <taxon>campanulids</taxon>
        <taxon>Asterales</taxon>
        <taxon>Asteraceae</taxon>
        <taxon>Asteroideae</taxon>
        <taxon>Anthemideae</taxon>
        <taxon>Anthemidinae</taxon>
        <taxon>Tanacetum</taxon>
    </lineage>
</organism>
<feature type="region of interest" description="Disordered" evidence="1">
    <location>
        <begin position="32"/>
        <end position="57"/>
    </location>
</feature>
<proteinExistence type="predicted"/>